<dbReference type="PANTHER" id="PTHR35446:SF2">
    <property type="entry name" value="CARBOXYMUCONOLACTONE DECARBOXYLASE-LIKE DOMAIN-CONTAINING PROTEIN"/>
    <property type="match status" value="1"/>
</dbReference>
<protein>
    <submittedName>
        <fullName evidence="1">Alkylhydroperoxidase family enzyme</fullName>
    </submittedName>
</protein>
<proteinExistence type="predicted"/>
<keyword evidence="1" id="KW-0575">Peroxidase</keyword>
<dbReference type="Proteomes" id="UP000542813">
    <property type="component" value="Unassembled WGS sequence"/>
</dbReference>
<accession>A0A7W9GQD5</accession>
<comment type="caution">
    <text evidence="1">The sequence shown here is derived from an EMBL/GenBank/DDBJ whole genome shotgun (WGS) entry which is preliminary data.</text>
</comment>
<evidence type="ECO:0000313" key="2">
    <source>
        <dbReference type="Proteomes" id="UP000542813"/>
    </source>
</evidence>
<dbReference type="InterPro" id="IPR029032">
    <property type="entry name" value="AhpD-like"/>
</dbReference>
<evidence type="ECO:0000313" key="1">
    <source>
        <dbReference type="EMBL" id="MBB5787816.1"/>
    </source>
</evidence>
<keyword evidence="2" id="KW-1185">Reference proteome</keyword>
<dbReference type="EMBL" id="JACHMM010000001">
    <property type="protein sequence ID" value="MBB5787816.1"/>
    <property type="molecule type" value="Genomic_DNA"/>
</dbReference>
<organism evidence="1 2">
    <name type="scientific">Jiangella mangrovi</name>
    <dbReference type="NCBI Taxonomy" id="1524084"/>
    <lineage>
        <taxon>Bacteria</taxon>
        <taxon>Bacillati</taxon>
        <taxon>Actinomycetota</taxon>
        <taxon>Actinomycetes</taxon>
        <taxon>Jiangellales</taxon>
        <taxon>Jiangellaceae</taxon>
        <taxon>Jiangella</taxon>
    </lineage>
</organism>
<name>A0A7W9GQD5_9ACTN</name>
<dbReference type="SUPFAM" id="SSF69118">
    <property type="entry name" value="AhpD-like"/>
    <property type="match status" value="1"/>
</dbReference>
<dbReference type="PANTHER" id="PTHR35446">
    <property type="entry name" value="SI:CH211-175M2.5"/>
    <property type="match status" value="1"/>
</dbReference>
<dbReference type="RefSeq" id="WP_184822129.1">
    <property type="nucleotide sequence ID" value="NZ_JACHMM010000001.1"/>
</dbReference>
<gene>
    <name evidence="1" type="ORF">HD601_002391</name>
</gene>
<dbReference type="AlphaFoldDB" id="A0A7W9GQD5"/>
<keyword evidence="1" id="KW-0560">Oxidoreductase</keyword>
<sequence length="206" mass="22117">MTRPHLLGDAPDSPGAQEIYEHDLTDDGYVMNVTRLWAHDPEAHQKLFDLITYVWESQGMTIRQRGILVGAVASSLGDSPCSLVWGSKLAGEADAATAAAVLTGRDDGLTAKERAMAAWARKVVRDPNGTTERDVQDLRDAGWSDGEIFGLTVFSALRVAFSTVNDALGARPDAQLLDSAPQAVLDAVDYGRPIADRPVEDTVRAG</sequence>
<dbReference type="GO" id="GO:0004601">
    <property type="term" value="F:peroxidase activity"/>
    <property type="evidence" value="ECO:0007669"/>
    <property type="project" value="UniProtKB-KW"/>
</dbReference>
<dbReference type="Gene3D" id="1.20.1290.10">
    <property type="entry name" value="AhpD-like"/>
    <property type="match status" value="1"/>
</dbReference>
<reference evidence="1 2" key="1">
    <citation type="submission" date="2020-08" db="EMBL/GenBank/DDBJ databases">
        <title>Sequencing the genomes of 1000 actinobacteria strains.</title>
        <authorList>
            <person name="Klenk H.-P."/>
        </authorList>
    </citation>
    <scope>NUCLEOTIDE SEQUENCE [LARGE SCALE GENOMIC DNA]</scope>
    <source>
        <strain evidence="1 2">DSM 102122</strain>
    </source>
</reference>